<feature type="region of interest" description="Disordered" evidence="3">
    <location>
        <begin position="56"/>
        <end position="107"/>
    </location>
</feature>
<feature type="compositionally biased region" description="Pro residues" evidence="3">
    <location>
        <begin position="222"/>
        <end position="234"/>
    </location>
</feature>
<feature type="compositionally biased region" description="Gly residues" evidence="3">
    <location>
        <begin position="56"/>
        <end position="66"/>
    </location>
</feature>
<accession>A0AA41V1P4</accession>
<evidence type="ECO:0000256" key="3">
    <source>
        <dbReference type="SAM" id="MobiDB-lite"/>
    </source>
</evidence>
<feature type="compositionally biased region" description="Low complexity" evidence="3">
    <location>
        <begin position="248"/>
        <end position="263"/>
    </location>
</feature>
<protein>
    <submittedName>
        <fullName evidence="4">Uncharacterized protein</fullName>
    </submittedName>
</protein>
<feature type="compositionally biased region" description="Low complexity" evidence="3">
    <location>
        <begin position="209"/>
        <end position="221"/>
    </location>
</feature>
<dbReference type="GO" id="GO:0005634">
    <property type="term" value="C:nucleus"/>
    <property type="evidence" value="ECO:0007669"/>
    <property type="project" value="UniProtKB-SubCell"/>
</dbReference>
<dbReference type="PANTHER" id="PTHR33172:SF96">
    <property type="entry name" value="PROTEIN OXIDATIVE STRESS 3 LIKE 3"/>
    <property type="match status" value="1"/>
</dbReference>
<gene>
    <name evidence="4" type="ORF">MKW94_000866</name>
</gene>
<dbReference type="AlphaFoldDB" id="A0AA41V1P4"/>
<keyword evidence="2" id="KW-0539">Nucleus</keyword>
<dbReference type="PANTHER" id="PTHR33172">
    <property type="entry name" value="OS08G0516900 PROTEIN"/>
    <property type="match status" value="1"/>
</dbReference>
<comment type="caution">
    <text evidence="4">The sequence shown here is derived from an EMBL/GenBank/DDBJ whole genome shotgun (WGS) entry which is preliminary data.</text>
</comment>
<reference evidence="4" key="1">
    <citation type="submission" date="2022-03" db="EMBL/GenBank/DDBJ databases">
        <title>A functionally conserved STORR gene fusion in Papaver species that diverged 16.8 million years ago.</title>
        <authorList>
            <person name="Catania T."/>
        </authorList>
    </citation>
    <scope>NUCLEOTIDE SEQUENCE</scope>
    <source>
        <strain evidence="4">S-191538</strain>
    </source>
</reference>
<dbReference type="GO" id="GO:0006950">
    <property type="term" value="P:response to stress"/>
    <property type="evidence" value="ECO:0007669"/>
    <property type="project" value="UniProtKB-ARBA"/>
</dbReference>
<comment type="subcellular location">
    <subcellularLocation>
        <location evidence="1">Nucleus</location>
    </subcellularLocation>
</comment>
<sequence>MSIALESGGGSSFIHHGGGGMPFIPILGNGGDRVFSVGKDQMNKGEEVVCFGGGGGSDSGSGGGGDSCSSSSSIGNNSDLSNGGGGGGSDEGSDDAEVQSSYKGAGPFDSMDSLEDVLPIRKGISKFYCGKSKSFTSLSDATCSSSIKEIAKPENVYSKKRKNLLACSIILDKNNKNFPLRSNSGGISKRSITSSRSSLALAVAMNKTNSSESHSGSENSSSPPPLPRYRPPLHPNARPAFNSHDIESPQNSSPSSPQKGFSSSWRSFSLADLQYAAANTVATTNSSISTVDKQKKFH</sequence>
<organism evidence="4 5">
    <name type="scientific">Papaver nudicaule</name>
    <name type="common">Iceland poppy</name>
    <dbReference type="NCBI Taxonomy" id="74823"/>
    <lineage>
        <taxon>Eukaryota</taxon>
        <taxon>Viridiplantae</taxon>
        <taxon>Streptophyta</taxon>
        <taxon>Embryophyta</taxon>
        <taxon>Tracheophyta</taxon>
        <taxon>Spermatophyta</taxon>
        <taxon>Magnoliopsida</taxon>
        <taxon>Ranunculales</taxon>
        <taxon>Papaveraceae</taxon>
        <taxon>Papaveroideae</taxon>
        <taxon>Papaver</taxon>
    </lineage>
</organism>
<feature type="compositionally biased region" description="Low complexity" evidence="3">
    <location>
        <begin position="67"/>
        <end position="81"/>
    </location>
</feature>
<dbReference type="EMBL" id="JAJJMA010108713">
    <property type="protein sequence ID" value="MCL7031100.1"/>
    <property type="molecule type" value="Genomic_DNA"/>
</dbReference>
<dbReference type="InterPro" id="IPR051992">
    <property type="entry name" value="OxStress_Response_Reg"/>
</dbReference>
<name>A0AA41V1P4_PAPNU</name>
<evidence type="ECO:0000256" key="2">
    <source>
        <dbReference type="ARBA" id="ARBA00023242"/>
    </source>
</evidence>
<keyword evidence="5" id="KW-1185">Reference proteome</keyword>
<evidence type="ECO:0000313" key="4">
    <source>
        <dbReference type="EMBL" id="MCL7031100.1"/>
    </source>
</evidence>
<evidence type="ECO:0000256" key="1">
    <source>
        <dbReference type="ARBA" id="ARBA00004123"/>
    </source>
</evidence>
<feature type="region of interest" description="Disordered" evidence="3">
    <location>
        <begin position="205"/>
        <end position="263"/>
    </location>
</feature>
<proteinExistence type="predicted"/>
<evidence type="ECO:0000313" key="5">
    <source>
        <dbReference type="Proteomes" id="UP001177140"/>
    </source>
</evidence>
<dbReference type="Proteomes" id="UP001177140">
    <property type="component" value="Unassembled WGS sequence"/>
</dbReference>